<sequence>MRFSVSTVKDTADNVDFFVRANLASGIDHMFVLLDAPSQPGQDEVAEMLGAHRNVTCLRAGRSWWVSGRPSKLNVRQRINANWVRELLAPLDFAEWLFHIDGDEVVRIDDDALAAVPAEASTVALRPLESVSELEPESPRPTRFKRLLDEEELNLLHVLGVVDEPSNQHYFHGHVLGKVGVRPSAPVALALHNAIATDGHPVHLHADERLSLLHYDAVSGAQFVRKWEALATAGEPRFRASRMPAARALTLLVNSDLAPEVRADYLRRIYESTVADDIATLSDLGLLVDVDPLASPRTPTKFPAGGRKAMAARMREMRPLEKRDYYVADPKIVVPFGRRVRQQARRVLRGDGAPHPEVEDLD</sequence>
<accession>A0ABR9RPK4</accession>
<reference evidence="1 2" key="1">
    <citation type="submission" date="2020-10" db="EMBL/GenBank/DDBJ databases">
        <title>Nocardioides sp. isolated from sludge.</title>
        <authorList>
            <person name="Zhang X."/>
        </authorList>
    </citation>
    <scope>NUCLEOTIDE SEQUENCE [LARGE SCALE GENOMIC DNA]</scope>
    <source>
        <strain evidence="1 2">Y6</strain>
    </source>
</reference>
<evidence type="ECO:0000313" key="1">
    <source>
        <dbReference type="EMBL" id="MBE7323483.1"/>
    </source>
</evidence>
<name>A0ABR9RPK4_9ACTN</name>
<gene>
    <name evidence="1" type="ORF">IEQ44_02295</name>
</gene>
<protein>
    <submittedName>
        <fullName evidence="1">Glycosyltransferase family 2 protein</fullName>
    </submittedName>
</protein>
<dbReference type="Proteomes" id="UP000756387">
    <property type="component" value="Unassembled WGS sequence"/>
</dbReference>
<dbReference type="RefSeq" id="WP_193636821.1">
    <property type="nucleotide sequence ID" value="NZ_JADCSA010000002.1"/>
</dbReference>
<organism evidence="1 2">
    <name type="scientific">Nocardioides malaquae</name>
    <dbReference type="NCBI Taxonomy" id="2773426"/>
    <lineage>
        <taxon>Bacteria</taxon>
        <taxon>Bacillati</taxon>
        <taxon>Actinomycetota</taxon>
        <taxon>Actinomycetes</taxon>
        <taxon>Propionibacteriales</taxon>
        <taxon>Nocardioidaceae</taxon>
        <taxon>Nocardioides</taxon>
    </lineage>
</organism>
<comment type="caution">
    <text evidence="1">The sequence shown here is derived from an EMBL/GenBank/DDBJ whole genome shotgun (WGS) entry which is preliminary data.</text>
</comment>
<proteinExistence type="predicted"/>
<evidence type="ECO:0000313" key="2">
    <source>
        <dbReference type="Proteomes" id="UP000756387"/>
    </source>
</evidence>
<dbReference type="EMBL" id="JADCSA010000002">
    <property type="protein sequence ID" value="MBE7323483.1"/>
    <property type="molecule type" value="Genomic_DNA"/>
</dbReference>
<dbReference type="Pfam" id="PF13704">
    <property type="entry name" value="Glyco_tranf_2_4"/>
    <property type="match status" value="1"/>
</dbReference>
<keyword evidence="2" id="KW-1185">Reference proteome</keyword>